<dbReference type="EMBL" id="JAMKFE010000004">
    <property type="protein sequence ID" value="MCM5679482.1"/>
    <property type="molecule type" value="Genomic_DNA"/>
</dbReference>
<reference evidence="8" key="1">
    <citation type="submission" date="2022-05" db="EMBL/GenBank/DDBJ databases">
        <title>Schlegelella sp. nov., isolated from mangrove soil.</title>
        <authorList>
            <person name="Liu Y."/>
            <person name="Ge X."/>
            <person name="Liu W."/>
        </authorList>
    </citation>
    <scope>NUCLEOTIDE SEQUENCE</scope>
    <source>
        <strain evidence="8">S2-27</strain>
    </source>
</reference>
<dbReference type="InterPro" id="IPR007197">
    <property type="entry name" value="rSAM"/>
</dbReference>
<keyword evidence="2" id="KW-0004">4Fe-4S</keyword>
<evidence type="ECO:0000256" key="3">
    <source>
        <dbReference type="ARBA" id="ARBA00022691"/>
    </source>
</evidence>
<gene>
    <name evidence="8" type="ORF">M8A51_08055</name>
</gene>
<keyword evidence="3" id="KW-0949">S-adenosyl-L-methionine</keyword>
<evidence type="ECO:0000256" key="4">
    <source>
        <dbReference type="ARBA" id="ARBA00022723"/>
    </source>
</evidence>
<dbReference type="SFLD" id="SFLDS00029">
    <property type="entry name" value="Radical_SAM"/>
    <property type="match status" value="1"/>
</dbReference>
<dbReference type="InterPro" id="IPR023885">
    <property type="entry name" value="4Fe4S-binding_SPASM_dom"/>
</dbReference>
<keyword evidence="9" id="KW-1185">Reference proteome</keyword>
<evidence type="ECO:0000256" key="1">
    <source>
        <dbReference type="ARBA" id="ARBA00001966"/>
    </source>
</evidence>
<dbReference type="InterPro" id="IPR013785">
    <property type="entry name" value="Aldolase_TIM"/>
</dbReference>
<evidence type="ECO:0000259" key="7">
    <source>
        <dbReference type="PROSITE" id="PS51918"/>
    </source>
</evidence>
<name>A0ABT0YL70_9BURK</name>
<evidence type="ECO:0000256" key="6">
    <source>
        <dbReference type="ARBA" id="ARBA00023014"/>
    </source>
</evidence>
<dbReference type="PANTHER" id="PTHR11228:SF7">
    <property type="entry name" value="PQQA PEPTIDE CYCLASE"/>
    <property type="match status" value="1"/>
</dbReference>
<proteinExistence type="predicted"/>
<accession>A0ABT0YL70</accession>
<dbReference type="InterPro" id="IPR058240">
    <property type="entry name" value="rSAM_sf"/>
</dbReference>
<sequence>MTTGVPVADPVPARRQPSLPRFAQIEPTGICNLACPMCTVNHRADAPRHLTLERFQHWVEQLPGLEELHLQGLGEPLLNPQFFEMVAWASARGIQVSANTNLTLLTPERAQRCVDSGLHALSISIDAADRDVYESIRVQASYDKVVRNLSRLSAARARAHGAGPEVRLVMVLMRRTLDQLAPVLRLAQRSGVHTVQVQRLSSDLEQADLPARYIPIRDHVRQAELAPADLVHARAVFAHASRLAAALGVTLHLPRLSPNPQPPRCMWPWEQLYLTAGGDMLPCCMAGTPDRANFGNVEDDGVLARWHGEAAQHFRAQLESPVPPAVCRHCALYRGAF</sequence>
<dbReference type="SMART" id="SM00729">
    <property type="entry name" value="Elp3"/>
    <property type="match status" value="1"/>
</dbReference>
<keyword evidence="4" id="KW-0479">Metal-binding</keyword>
<dbReference type="SFLD" id="SFLDG01067">
    <property type="entry name" value="SPASM/twitch_domain_containing"/>
    <property type="match status" value="1"/>
</dbReference>
<dbReference type="SUPFAM" id="SSF102114">
    <property type="entry name" value="Radical SAM enzymes"/>
    <property type="match status" value="1"/>
</dbReference>
<dbReference type="Proteomes" id="UP001165541">
    <property type="component" value="Unassembled WGS sequence"/>
</dbReference>
<dbReference type="InterPro" id="IPR006638">
    <property type="entry name" value="Elp3/MiaA/NifB-like_rSAM"/>
</dbReference>
<keyword evidence="5" id="KW-0408">Iron</keyword>
<dbReference type="CDD" id="cd21109">
    <property type="entry name" value="SPASM"/>
    <property type="match status" value="1"/>
</dbReference>
<feature type="domain" description="Radical SAM core" evidence="7">
    <location>
        <begin position="15"/>
        <end position="238"/>
    </location>
</feature>
<protein>
    <submittedName>
        <fullName evidence="8">Radical SAM protein</fullName>
    </submittedName>
</protein>
<dbReference type="CDD" id="cd01335">
    <property type="entry name" value="Radical_SAM"/>
    <property type="match status" value="1"/>
</dbReference>
<dbReference type="InterPro" id="IPR034391">
    <property type="entry name" value="AdoMet-like_SPASM_containing"/>
</dbReference>
<dbReference type="Pfam" id="PF04055">
    <property type="entry name" value="Radical_SAM"/>
    <property type="match status" value="1"/>
</dbReference>
<dbReference type="SFLD" id="SFLDG01387">
    <property type="entry name" value="BtrN-like_SPASM_domain_contain"/>
    <property type="match status" value="1"/>
</dbReference>
<comment type="cofactor">
    <cofactor evidence="1">
        <name>[4Fe-4S] cluster</name>
        <dbReference type="ChEBI" id="CHEBI:49883"/>
    </cofactor>
</comment>
<evidence type="ECO:0000313" key="9">
    <source>
        <dbReference type="Proteomes" id="UP001165541"/>
    </source>
</evidence>
<evidence type="ECO:0000313" key="8">
    <source>
        <dbReference type="EMBL" id="MCM5679482.1"/>
    </source>
</evidence>
<evidence type="ECO:0000256" key="2">
    <source>
        <dbReference type="ARBA" id="ARBA00022485"/>
    </source>
</evidence>
<organism evidence="8 9">
    <name type="scientific">Caldimonas mangrovi</name>
    <dbReference type="NCBI Taxonomy" id="2944811"/>
    <lineage>
        <taxon>Bacteria</taxon>
        <taxon>Pseudomonadati</taxon>
        <taxon>Pseudomonadota</taxon>
        <taxon>Betaproteobacteria</taxon>
        <taxon>Burkholderiales</taxon>
        <taxon>Sphaerotilaceae</taxon>
        <taxon>Caldimonas</taxon>
    </lineage>
</organism>
<evidence type="ECO:0000256" key="5">
    <source>
        <dbReference type="ARBA" id="ARBA00023004"/>
    </source>
</evidence>
<dbReference type="Gene3D" id="3.20.20.70">
    <property type="entry name" value="Aldolase class I"/>
    <property type="match status" value="1"/>
</dbReference>
<dbReference type="InterPro" id="IPR050377">
    <property type="entry name" value="Radical_SAM_PqqE_MftC-like"/>
</dbReference>
<dbReference type="RefSeq" id="WP_251777691.1">
    <property type="nucleotide sequence ID" value="NZ_JAMKFE010000004.1"/>
</dbReference>
<dbReference type="PROSITE" id="PS51918">
    <property type="entry name" value="RADICAL_SAM"/>
    <property type="match status" value="1"/>
</dbReference>
<dbReference type="Pfam" id="PF13186">
    <property type="entry name" value="SPASM"/>
    <property type="match status" value="1"/>
</dbReference>
<dbReference type="PANTHER" id="PTHR11228">
    <property type="entry name" value="RADICAL SAM DOMAIN PROTEIN"/>
    <property type="match status" value="1"/>
</dbReference>
<keyword evidence="6" id="KW-0411">Iron-sulfur</keyword>
<comment type="caution">
    <text evidence="8">The sequence shown here is derived from an EMBL/GenBank/DDBJ whole genome shotgun (WGS) entry which is preliminary data.</text>
</comment>